<organism evidence="2 3">
    <name type="scientific">Caerostris extrusa</name>
    <name type="common">Bark spider</name>
    <name type="synonym">Caerostris bankana</name>
    <dbReference type="NCBI Taxonomy" id="172846"/>
    <lineage>
        <taxon>Eukaryota</taxon>
        <taxon>Metazoa</taxon>
        <taxon>Ecdysozoa</taxon>
        <taxon>Arthropoda</taxon>
        <taxon>Chelicerata</taxon>
        <taxon>Arachnida</taxon>
        <taxon>Araneae</taxon>
        <taxon>Araneomorphae</taxon>
        <taxon>Entelegynae</taxon>
        <taxon>Araneoidea</taxon>
        <taxon>Araneidae</taxon>
        <taxon>Caerostris</taxon>
    </lineage>
</organism>
<keyword evidence="1" id="KW-0812">Transmembrane</keyword>
<feature type="transmembrane region" description="Helical" evidence="1">
    <location>
        <begin position="23"/>
        <end position="43"/>
    </location>
</feature>
<dbReference type="AlphaFoldDB" id="A0AAV4X3R2"/>
<evidence type="ECO:0000313" key="3">
    <source>
        <dbReference type="Proteomes" id="UP001054945"/>
    </source>
</evidence>
<keyword evidence="1" id="KW-0472">Membrane</keyword>
<dbReference type="Proteomes" id="UP001054945">
    <property type="component" value="Unassembled WGS sequence"/>
</dbReference>
<proteinExistence type="predicted"/>
<comment type="caution">
    <text evidence="2">The sequence shown here is derived from an EMBL/GenBank/DDBJ whole genome shotgun (WGS) entry which is preliminary data.</text>
</comment>
<dbReference type="EMBL" id="BPLR01017266">
    <property type="protein sequence ID" value="GIY89827.1"/>
    <property type="molecule type" value="Genomic_DNA"/>
</dbReference>
<evidence type="ECO:0000256" key="1">
    <source>
        <dbReference type="SAM" id="Phobius"/>
    </source>
</evidence>
<gene>
    <name evidence="2" type="ORF">CEXT_114541</name>
</gene>
<sequence length="186" mass="21511">MDQSGVVSYECHLVTKILPIPDTLSAVLSLSVYSVILFSVIQFKASALNAYDRQESTFFRRPNQFVSREIGQNQNLPIGTSAYYHYSILFHSIYFVNIFPVIYSYLREMCLVCELWIFPVLDHLKAILAHRHLELSHSTSSRHRSISKCYIQPHSVLTSLHRLKEFCISVTSVQTFHRSLQNRAEI</sequence>
<keyword evidence="1" id="KW-1133">Transmembrane helix</keyword>
<reference evidence="2 3" key="1">
    <citation type="submission" date="2021-06" db="EMBL/GenBank/DDBJ databases">
        <title>Caerostris extrusa draft genome.</title>
        <authorList>
            <person name="Kono N."/>
            <person name="Arakawa K."/>
        </authorList>
    </citation>
    <scope>NUCLEOTIDE SEQUENCE [LARGE SCALE GENOMIC DNA]</scope>
</reference>
<feature type="transmembrane region" description="Helical" evidence="1">
    <location>
        <begin position="83"/>
        <end position="106"/>
    </location>
</feature>
<accession>A0AAV4X3R2</accession>
<evidence type="ECO:0000313" key="2">
    <source>
        <dbReference type="EMBL" id="GIY89827.1"/>
    </source>
</evidence>
<name>A0AAV4X3R2_CAEEX</name>
<protein>
    <submittedName>
        <fullName evidence="2">Uncharacterized protein</fullName>
    </submittedName>
</protein>
<keyword evidence="3" id="KW-1185">Reference proteome</keyword>